<evidence type="ECO:0000259" key="1">
    <source>
        <dbReference type="Pfam" id="PF13175"/>
    </source>
</evidence>
<evidence type="ECO:0000313" key="4">
    <source>
        <dbReference type="Proteomes" id="UP000644147"/>
    </source>
</evidence>
<dbReference type="SUPFAM" id="SSF52540">
    <property type="entry name" value="P-loop containing nucleoside triphosphate hydrolases"/>
    <property type="match status" value="1"/>
</dbReference>
<dbReference type="EMBL" id="JAEHFX010000005">
    <property type="protein sequence ID" value="MBK0403628.1"/>
    <property type="molecule type" value="Genomic_DNA"/>
</dbReference>
<evidence type="ECO:0000259" key="2">
    <source>
        <dbReference type="Pfam" id="PF20469"/>
    </source>
</evidence>
<reference evidence="3 4" key="1">
    <citation type="submission" date="2020-12" db="EMBL/GenBank/DDBJ databases">
        <title>Bacterial novel species Adhaeribacter sp. BT258 isolated from soil.</title>
        <authorList>
            <person name="Jung H.-Y."/>
        </authorList>
    </citation>
    <scope>NUCLEOTIDE SEQUENCE [LARGE SCALE GENOMIC DNA]</scope>
    <source>
        <strain evidence="3 4">BT258</strain>
    </source>
</reference>
<accession>A0ABS1C2S7</accession>
<dbReference type="PANTHER" id="PTHR43581">
    <property type="entry name" value="ATP/GTP PHOSPHATASE"/>
    <property type="match status" value="1"/>
</dbReference>
<dbReference type="Pfam" id="PF20469">
    <property type="entry name" value="OLD-like_TOPRIM"/>
    <property type="match status" value="1"/>
</dbReference>
<keyword evidence="4" id="KW-1185">Reference proteome</keyword>
<dbReference type="InterPro" id="IPR051396">
    <property type="entry name" value="Bact_Antivir_Def_Nuclease"/>
</dbReference>
<dbReference type="PANTHER" id="PTHR43581:SF4">
    <property type="entry name" value="ATP_GTP PHOSPHATASE"/>
    <property type="match status" value="1"/>
</dbReference>
<evidence type="ECO:0000313" key="3">
    <source>
        <dbReference type="EMBL" id="MBK0403628.1"/>
    </source>
</evidence>
<dbReference type="InterPro" id="IPR041685">
    <property type="entry name" value="AAA_GajA/Old/RecF-like"/>
</dbReference>
<feature type="domain" description="Endonuclease GajA/Old nuclease/RecF-like AAA" evidence="1">
    <location>
        <begin position="1"/>
        <end position="373"/>
    </location>
</feature>
<proteinExistence type="predicted"/>
<feature type="domain" description="OLD protein-like TOPRIM" evidence="2">
    <location>
        <begin position="423"/>
        <end position="493"/>
    </location>
</feature>
<dbReference type="Proteomes" id="UP000644147">
    <property type="component" value="Unassembled WGS sequence"/>
</dbReference>
<dbReference type="Pfam" id="PF13175">
    <property type="entry name" value="AAA_15"/>
    <property type="match status" value="1"/>
</dbReference>
<name>A0ABS1C2S7_9BACT</name>
<dbReference type="Gene3D" id="3.40.50.300">
    <property type="entry name" value="P-loop containing nucleotide triphosphate hydrolases"/>
    <property type="match status" value="1"/>
</dbReference>
<protein>
    <submittedName>
        <fullName evidence="3">AAA family ATPase</fullName>
    </submittedName>
</protein>
<comment type="caution">
    <text evidence="3">The sequence shown here is derived from an EMBL/GenBank/DDBJ whole genome shotgun (WGS) entry which is preliminary data.</text>
</comment>
<dbReference type="InterPro" id="IPR034139">
    <property type="entry name" value="TOPRIM_OLD"/>
</dbReference>
<dbReference type="InterPro" id="IPR027417">
    <property type="entry name" value="P-loop_NTPase"/>
</dbReference>
<dbReference type="RefSeq" id="WP_200506373.1">
    <property type="nucleotide sequence ID" value="NZ_JAEHFX010000005.1"/>
</dbReference>
<sequence>MKLIKAIISNFRGIGEPREIHFDDYNVIVGKNDAGKSTILKALDLFLNDSEASKDIINIHADSTLVDIELIFDPRLKKILIDDSVETTFEEEELVNEEGFLHIKKVWNTQLSKVSAETYLKRKKYLTNDFVLSSEKDLMAICKKFDIETSKGNGEAFNNVEKRTKIREHLVTLEPKESYVYEYEKLPTSGTSRLKLIGDTIKKILPRFEYFKADASLSESDTAIQNYFKKLSENKIKELDTDAIESSIRDSIGSVLNQISSKINQVLSEDEKVEPEIKFDWSKLITTNFKSANQDKSIPLKFRGDGFRRITMMAYFEYLAEESRNEHQNIIFGFEEPESFLHPSAQEGLFEKLKSISENGYQVFLTTHSPTIVSFSDRDKIIHIRKEDGQYFVYQSISDFTEIVNDLGINLKNQLISEFDKAQLLLLVEGPDDVRAMNYTSEIYSQNNLVTETFAALKVILIPAGGCDSIKHWVTFSLLQQFNKPYHIILDSDKNCEDEVSPNLTKLLKLNFEENIDFTIWKKRSIENYINIRTLKRKITELEIEFDSWTNVKSLCKTHPKTIKLGGSEIARTHFTSQNFEELRESFEYEGGDEFLDIYNQIKAKLMSNSEPSILSNVSEITLMNPGAQEEQ</sequence>
<organism evidence="3 4">
    <name type="scientific">Adhaeribacter terrigena</name>
    <dbReference type="NCBI Taxonomy" id="2793070"/>
    <lineage>
        <taxon>Bacteria</taxon>
        <taxon>Pseudomonadati</taxon>
        <taxon>Bacteroidota</taxon>
        <taxon>Cytophagia</taxon>
        <taxon>Cytophagales</taxon>
        <taxon>Hymenobacteraceae</taxon>
        <taxon>Adhaeribacter</taxon>
    </lineage>
</organism>
<gene>
    <name evidence="3" type="ORF">I5M27_11575</name>
</gene>